<evidence type="ECO:0000313" key="2">
    <source>
        <dbReference type="Proteomes" id="UP001207468"/>
    </source>
</evidence>
<proteinExistence type="predicted"/>
<name>A0ACC0TXX3_9AGAM</name>
<sequence>MTSVDARMTPLPVEETSPPSSGGRMVHSRQMSSLSATTFTPTSHSFQLSEPLLRGADHQETLSPPPLRHPASLWQRGHWERTRMRRVRRWRLFLCVLLSVLGSWASYTTVRYFIAFAVYQNTTRQAIALSLGICSLLSLLFLVALALSFVLPYYDTPRHRQSPFQGKLYHHASRFLASFFLFAPAVVNLVFVLVWRHVRSTLSLRGRCHWSLDVVWEGVGGQCVPHAPAFGVWLTAAIVRLTLTAAGLVICHIASSTYRTLRWPPSYHPEDIRRMDSVEISQITQDYVPSRPSPVVLSLAHKGRGSSSIARHSTSSSRMVAIPEYSDAQNRGPRKREHVGFDSAESPTPSEEDSSRRPAEPGTVAPKSLRHTTSSRDLHTGESSSRHEALPSNVAEGDLQGFADQFRSLVERVSRELEESRELESNQEPSTPPLHHVLDTHTPYMTIDEFGREVPSEEPIAVLGGIIRRMPTIESVGSRELASLRSTTLVGASGGGIPSAATTSSASSRPPTGATMASLNDAASASLASASQPSSRSNSIHRLRTPSELGELVRDAIRARGQPRPLPSTHATSASARPGSGGSLSGSGCGGESASGQSQRSRTNSLGPGEVLAPVTEHGELGREDARASAPRRRCESPDYLLAGGVGTSEMGELVRAERTRSWTSNSPSATSTYVTVRTSGSASGVGGVGGGDTGPRGHAGPR</sequence>
<accession>A0ACC0TXX3</accession>
<organism evidence="1 2">
    <name type="scientific">Russula earlei</name>
    <dbReference type="NCBI Taxonomy" id="71964"/>
    <lineage>
        <taxon>Eukaryota</taxon>
        <taxon>Fungi</taxon>
        <taxon>Dikarya</taxon>
        <taxon>Basidiomycota</taxon>
        <taxon>Agaricomycotina</taxon>
        <taxon>Agaricomycetes</taxon>
        <taxon>Russulales</taxon>
        <taxon>Russulaceae</taxon>
        <taxon>Russula</taxon>
    </lineage>
</organism>
<comment type="caution">
    <text evidence="1">The sequence shown here is derived from an EMBL/GenBank/DDBJ whole genome shotgun (WGS) entry which is preliminary data.</text>
</comment>
<gene>
    <name evidence="1" type="ORF">F5148DRAFT_515455</name>
</gene>
<keyword evidence="2" id="KW-1185">Reference proteome</keyword>
<dbReference type="Proteomes" id="UP001207468">
    <property type="component" value="Unassembled WGS sequence"/>
</dbReference>
<reference evidence="1" key="1">
    <citation type="submission" date="2021-03" db="EMBL/GenBank/DDBJ databases">
        <title>Evolutionary priming and transition to the ectomycorrhizal habit in an iconic lineage of mushroom-forming fungi: is preadaptation a requirement?</title>
        <authorList>
            <consortium name="DOE Joint Genome Institute"/>
            <person name="Looney B.P."/>
            <person name="Miyauchi S."/>
            <person name="Morin E."/>
            <person name="Drula E."/>
            <person name="Courty P.E."/>
            <person name="Chicoki N."/>
            <person name="Fauchery L."/>
            <person name="Kohler A."/>
            <person name="Kuo A."/>
            <person name="LaButti K."/>
            <person name="Pangilinan J."/>
            <person name="Lipzen A."/>
            <person name="Riley R."/>
            <person name="Andreopoulos W."/>
            <person name="He G."/>
            <person name="Johnson J."/>
            <person name="Barry K.W."/>
            <person name="Grigoriev I.V."/>
            <person name="Nagy L."/>
            <person name="Hibbett D."/>
            <person name="Henrissat B."/>
            <person name="Matheny P.B."/>
            <person name="Labbe J."/>
            <person name="Martin A.F."/>
        </authorList>
    </citation>
    <scope>NUCLEOTIDE SEQUENCE</scope>
    <source>
        <strain evidence="1">BPL698</strain>
    </source>
</reference>
<protein>
    <submittedName>
        <fullName evidence="1">Uncharacterized protein</fullName>
    </submittedName>
</protein>
<evidence type="ECO:0000313" key="1">
    <source>
        <dbReference type="EMBL" id="KAI9452260.1"/>
    </source>
</evidence>
<dbReference type="EMBL" id="JAGFNK010000344">
    <property type="protein sequence ID" value="KAI9452260.1"/>
    <property type="molecule type" value="Genomic_DNA"/>
</dbReference>